<dbReference type="EMBL" id="JAVREN010000005">
    <property type="protein sequence ID" value="MDT0306440.1"/>
    <property type="molecule type" value="Genomic_DNA"/>
</dbReference>
<reference evidence="3" key="1">
    <citation type="submission" date="2023-07" db="EMBL/GenBank/DDBJ databases">
        <title>30 novel species of actinomycetes from the DSMZ collection.</title>
        <authorList>
            <person name="Nouioui I."/>
        </authorList>
    </citation>
    <scope>NUCLEOTIDE SEQUENCE [LARGE SCALE GENOMIC DNA]</scope>
    <source>
        <strain evidence="3">DSM 44917</strain>
    </source>
</reference>
<evidence type="ECO:0000256" key="1">
    <source>
        <dbReference type="SAM" id="MobiDB-lite"/>
    </source>
</evidence>
<sequence length="350" mass="37781">MSDEMPIAPRPLRQLADGARMVMTGQELREHGVPPAAAHERCRPGGPWQMPLPGVFLLRPGPPTAAETLQAVLRYTGGREGEAVVSGLAALGLHGVAGVPPVTALEGVDVLVPRIRRLRSVGWARITRTPRMPRPVTVDGFPVAPVPRALADAVAALAAVPPQQARGERPTVRRLLTEAVRGGHCEPQAVLRELARAGTLGLPQVAGAVDTLLVEGRTAAEARLQEVVREERLPDPCWNVGLWLPDGPFLASVDAYWPHEAVAVEIDARVPRRRPGRAEPARPGRAREAEPEEEADRRRLLTLAGLGITLLRVTPRQLRHWPHAQAQAVRAALEAAAHRPPATYVVVLPR</sequence>
<organism evidence="2 3">
    <name type="scientific">Streptomyces boetiae</name>
    <dbReference type="NCBI Taxonomy" id="3075541"/>
    <lineage>
        <taxon>Bacteria</taxon>
        <taxon>Bacillati</taxon>
        <taxon>Actinomycetota</taxon>
        <taxon>Actinomycetes</taxon>
        <taxon>Kitasatosporales</taxon>
        <taxon>Streptomycetaceae</taxon>
        <taxon>Streptomyces</taxon>
    </lineage>
</organism>
<accession>A0ABU2L4F7</accession>
<protein>
    <recommendedName>
        <fullName evidence="4">Transcriptional regulator, AbiEi antitoxin, Type IV TA system</fullName>
    </recommendedName>
</protein>
<dbReference type="Proteomes" id="UP001183388">
    <property type="component" value="Unassembled WGS sequence"/>
</dbReference>
<keyword evidence="3" id="KW-1185">Reference proteome</keyword>
<evidence type="ECO:0000313" key="3">
    <source>
        <dbReference type="Proteomes" id="UP001183388"/>
    </source>
</evidence>
<proteinExistence type="predicted"/>
<feature type="region of interest" description="Disordered" evidence="1">
    <location>
        <begin position="273"/>
        <end position="296"/>
    </location>
</feature>
<comment type="caution">
    <text evidence="2">The sequence shown here is derived from an EMBL/GenBank/DDBJ whole genome shotgun (WGS) entry which is preliminary data.</text>
</comment>
<evidence type="ECO:0000313" key="2">
    <source>
        <dbReference type="EMBL" id="MDT0306440.1"/>
    </source>
</evidence>
<evidence type="ECO:0008006" key="4">
    <source>
        <dbReference type="Google" id="ProtNLM"/>
    </source>
</evidence>
<name>A0ABU2L4F7_9ACTN</name>
<dbReference type="RefSeq" id="WP_311629357.1">
    <property type="nucleotide sequence ID" value="NZ_JAVREN010000005.1"/>
</dbReference>
<gene>
    <name evidence="2" type="ORF">RM780_05620</name>
</gene>